<gene>
    <name evidence="3" type="ORF">DPM19_30785</name>
</gene>
<keyword evidence="1" id="KW-0732">Signal</keyword>
<dbReference type="Pfam" id="PF03713">
    <property type="entry name" value="DUF305"/>
    <property type="match status" value="1"/>
</dbReference>
<dbReference type="RefSeq" id="WP_111871603.1">
    <property type="nucleotide sequence ID" value="NZ_QLYX01000019.1"/>
</dbReference>
<accession>A0A365GX54</accession>
<evidence type="ECO:0000259" key="2">
    <source>
        <dbReference type="Pfam" id="PF03713"/>
    </source>
</evidence>
<keyword evidence="4" id="KW-1185">Reference proteome</keyword>
<comment type="caution">
    <text evidence="3">The sequence shown here is derived from an EMBL/GenBank/DDBJ whole genome shotgun (WGS) entry which is preliminary data.</text>
</comment>
<name>A0A365GX54_9ACTN</name>
<feature type="chain" id="PRO_5038467292" evidence="1">
    <location>
        <begin position="20"/>
        <end position="211"/>
    </location>
</feature>
<evidence type="ECO:0000313" key="3">
    <source>
        <dbReference type="EMBL" id="RAY11411.1"/>
    </source>
</evidence>
<dbReference type="PANTHER" id="PTHR36933:SF1">
    <property type="entry name" value="SLL0788 PROTEIN"/>
    <property type="match status" value="1"/>
</dbReference>
<evidence type="ECO:0000313" key="4">
    <source>
        <dbReference type="Proteomes" id="UP000251891"/>
    </source>
</evidence>
<feature type="domain" description="DUF305" evidence="2">
    <location>
        <begin position="38"/>
        <end position="195"/>
    </location>
</feature>
<proteinExistence type="predicted"/>
<dbReference type="Gene3D" id="1.20.1260.10">
    <property type="match status" value="1"/>
</dbReference>
<reference evidence="3 4" key="1">
    <citation type="submission" date="2018-06" db="EMBL/GenBank/DDBJ databases">
        <title>Actinomadura craniellae sp. nov. isolated from marine sponge Craniella sp.</title>
        <authorList>
            <person name="Li L."/>
            <person name="Xu Q.H."/>
            <person name="Lin H.W."/>
            <person name="Lu Y.H."/>
        </authorList>
    </citation>
    <scope>NUCLEOTIDE SEQUENCE [LARGE SCALE GENOMIC DNA]</scope>
    <source>
        <strain evidence="3 4">LHW63021</strain>
    </source>
</reference>
<sequence>MFSAIAFMVIGAVAATLFAGRGPARDDPARVPTAGRVDIGFSQDMISHHQQAVTMSQAVRGRAGPAVAQLALGIELNQLKEIGHMQGWLALWNAPQVPSGPPMTWMTNGHSRHGAGAGAGAAMPGLASQQEINRLGEAKGRDLDVRFLQLMIRHHEGGLVMTTAAARSATIPQVRNLAVLMTTEQHKEIATMAGLLAALGHRPLPSPTGRR</sequence>
<evidence type="ECO:0000256" key="1">
    <source>
        <dbReference type="SAM" id="SignalP"/>
    </source>
</evidence>
<dbReference type="Proteomes" id="UP000251891">
    <property type="component" value="Unassembled WGS sequence"/>
</dbReference>
<dbReference type="EMBL" id="QLYX01000019">
    <property type="protein sequence ID" value="RAY11411.1"/>
    <property type="molecule type" value="Genomic_DNA"/>
</dbReference>
<dbReference type="InterPro" id="IPR005183">
    <property type="entry name" value="DUF305_CopM-like"/>
</dbReference>
<dbReference type="AlphaFoldDB" id="A0A365GX54"/>
<protein>
    <submittedName>
        <fullName evidence="3">DUF305 domain-containing protein</fullName>
    </submittedName>
</protein>
<organism evidence="3 4">
    <name type="scientific">Actinomadura craniellae</name>
    <dbReference type="NCBI Taxonomy" id="2231787"/>
    <lineage>
        <taxon>Bacteria</taxon>
        <taxon>Bacillati</taxon>
        <taxon>Actinomycetota</taxon>
        <taxon>Actinomycetes</taxon>
        <taxon>Streptosporangiales</taxon>
        <taxon>Thermomonosporaceae</taxon>
        <taxon>Actinomadura</taxon>
    </lineage>
</organism>
<dbReference type="InterPro" id="IPR012347">
    <property type="entry name" value="Ferritin-like"/>
</dbReference>
<dbReference type="OrthoDB" id="26872at2"/>
<feature type="signal peptide" evidence="1">
    <location>
        <begin position="1"/>
        <end position="19"/>
    </location>
</feature>
<dbReference type="PANTHER" id="PTHR36933">
    <property type="entry name" value="SLL0788 PROTEIN"/>
    <property type="match status" value="1"/>
</dbReference>